<dbReference type="Proteomes" id="UP000192596">
    <property type="component" value="Unassembled WGS sequence"/>
</dbReference>
<organism evidence="2 3">
    <name type="scientific">Cryoendolithus antarcticus</name>
    <dbReference type="NCBI Taxonomy" id="1507870"/>
    <lineage>
        <taxon>Eukaryota</taxon>
        <taxon>Fungi</taxon>
        <taxon>Dikarya</taxon>
        <taxon>Ascomycota</taxon>
        <taxon>Pezizomycotina</taxon>
        <taxon>Dothideomycetes</taxon>
        <taxon>Dothideomycetidae</taxon>
        <taxon>Cladosporiales</taxon>
        <taxon>Cladosporiaceae</taxon>
        <taxon>Cryoendolithus</taxon>
    </lineage>
</organism>
<dbReference type="PANTHER" id="PTHR47843:SF5">
    <property type="entry name" value="BTB_POZ DOMAIN PROTEIN"/>
    <property type="match status" value="1"/>
</dbReference>
<accession>A0A1V8SMN8</accession>
<reference evidence="3" key="1">
    <citation type="submission" date="2017-03" db="EMBL/GenBank/DDBJ databases">
        <title>Genomes of endolithic fungi from Antarctica.</title>
        <authorList>
            <person name="Coleine C."/>
            <person name="Masonjones S."/>
            <person name="Stajich J.E."/>
        </authorList>
    </citation>
    <scope>NUCLEOTIDE SEQUENCE [LARGE SCALE GENOMIC DNA]</scope>
    <source>
        <strain evidence="3">CCFEE 5527</strain>
    </source>
</reference>
<dbReference type="SUPFAM" id="SSF54695">
    <property type="entry name" value="POZ domain"/>
    <property type="match status" value="1"/>
</dbReference>
<protein>
    <recommendedName>
        <fullName evidence="1">BTB domain-containing protein</fullName>
    </recommendedName>
</protein>
<keyword evidence="3" id="KW-1185">Reference proteome</keyword>
<dbReference type="AlphaFoldDB" id="A0A1V8SMN8"/>
<dbReference type="InParanoid" id="A0A1V8SMN8"/>
<dbReference type="InterPro" id="IPR011333">
    <property type="entry name" value="SKP1/BTB/POZ_sf"/>
</dbReference>
<dbReference type="InterPro" id="IPR000210">
    <property type="entry name" value="BTB/POZ_dom"/>
</dbReference>
<sequence>MANTGPAQNIAKLARKTIVGDFDGLLETGQFADLVIVCKEREWKVHKAIVCPQSMYFMRACTGGFAEAELGRIDLSCDDEDVLDTLITYLYYGEPTFNSWDFEDVDEEAQLSNITACEGPVHLLKVHVLADKYHVDRLASFAADRFMELVDNLKYCKDFAAWLIAVQEGTAPASSLRPKIYNLVLDNMEALLTVGGGKYAEAVTAFKAALVRCPEFAVSVMLPHVEALHAD</sequence>
<dbReference type="OrthoDB" id="194443at2759"/>
<dbReference type="CDD" id="cd18186">
    <property type="entry name" value="BTB_POZ_ZBTB_KLHL-like"/>
    <property type="match status" value="1"/>
</dbReference>
<proteinExistence type="predicted"/>
<feature type="domain" description="BTB" evidence="1">
    <location>
        <begin position="32"/>
        <end position="99"/>
    </location>
</feature>
<evidence type="ECO:0000313" key="3">
    <source>
        <dbReference type="Proteomes" id="UP000192596"/>
    </source>
</evidence>
<comment type="caution">
    <text evidence="2">The sequence shown here is derived from an EMBL/GenBank/DDBJ whole genome shotgun (WGS) entry which is preliminary data.</text>
</comment>
<dbReference type="PANTHER" id="PTHR47843">
    <property type="entry name" value="BTB DOMAIN-CONTAINING PROTEIN-RELATED"/>
    <property type="match status" value="1"/>
</dbReference>
<evidence type="ECO:0000259" key="1">
    <source>
        <dbReference type="PROSITE" id="PS50097"/>
    </source>
</evidence>
<dbReference type="PROSITE" id="PS50097">
    <property type="entry name" value="BTB"/>
    <property type="match status" value="1"/>
</dbReference>
<dbReference type="EMBL" id="NAJO01000035">
    <property type="protein sequence ID" value="OQO00435.1"/>
    <property type="molecule type" value="Genomic_DNA"/>
</dbReference>
<dbReference type="Gene3D" id="3.30.710.10">
    <property type="entry name" value="Potassium Channel Kv1.1, Chain A"/>
    <property type="match status" value="1"/>
</dbReference>
<dbReference type="STRING" id="1507870.A0A1V8SMN8"/>
<gene>
    <name evidence="2" type="ORF">B0A48_13784</name>
</gene>
<dbReference type="Pfam" id="PF00651">
    <property type="entry name" value="BTB"/>
    <property type="match status" value="1"/>
</dbReference>
<evidence type="ECO:0000313" key="2">
    <source>
        <dbReference type="EMBL" id="OQO00435.1"/>
    </source>
</evidence>
<name>A0A1V8SMN8_9PEZI</name>